<keyword evidence="2" id="KW-1185">Reference proteome</keyword>
<proteinExistence type="predicted"/>
<evidence type="ECO:0000313" key="2">
    <source>
        <dbReference type="Proteomes" id="UP000288168"/>
    </source>
</evidence>
<protein>
    <submittedName>
        <fullName evidence="1">Uncharacterized protein</fullName>
    </submittedName>
</protein>
<name>A0A428QFD1_9HYPO</name>
<dbReference type="Proteomes" id="UP000288168">
    <property type="component" value="Unassembled WGS sequence"/>
</dbReference>
<evidence type="ECO:0000313" key="1">
    <source>
        <dbReference type="EMBL" id="RSL64024.1"/>
    </source>
</evidence>
<dbReference type="AlphaFoldDB" id="A0A428QFD1"/>
<sequence>MAACYTMPCRPPNPICLCTRRTAVEACLLARGCTRFMINNEGRSPSDSTLSLFLSSVMGPEYVPDEEASRQ</sequence>
<comment type="caution">
    <text evidence="1">The sequence shown here is derived from an EMBL/GenBank/DDBJ whole genome shotgun (WGS) entry which is preliminary data.</text>
</comment>
<organism evidence="1 2">
    <name type="scientific">Fusarium duplospermum</name>
    <dbReference type="NCBI Taxonomy" id="1325734"/>
    <lineage>
        <taxon>Eukaryota</taxon>
        <taxon>Fungi</taxon>
        <taxon>Dikarya</taxon>
        <taxon>Ascomycota</taxon>
        <taxon>Pezizomycotina</taxon>
        <taxon>Sordariomycetes</taxon>
        <taxon>Hypocreomycetidae</taxon>
        <taxon>Hypocreales</taxon>
        <taxon>Nectriaceae</taxon>
        <taxon>Fusarium</taxon>
        <taxon>Fusarium solani species complex</taxon>
    </lineage>
</organism>
<dbReference type="EMBL" id="NKCI01000035">
    <property type="protein sequence ID" value="RSL64024.1"/>
    <property type="molecule type" value="Genomic_DNA"/>
</dbReference>
<gene>
    <name evidence="1" type="ORF">CEP54_004869</name>
</gene>
<accession>A0A428QFD1</accession>
<reference evidence="1 2" key="1">
    <citation type="submission" date="2017-06" db="EMBL/GenBank/DDBJ databases">
        <title>Comparative genomic analysis of Ambrosia Fusariam Clade fungi.</title>
        <authorList>
            <person name="Stajich J.E."/>
            <person name="Carrillo J."/>
            <person name="Kijimoto T."/>
            <person name="Eskalen A."/>
            <person name="O'Donnell K."/>
            <person name="Kasson M."/>
        </authorList>
    </citation>
    <scope>NUCLEOTIDE SEQUENCE [LARGE SCALE GENOMIC DNA]</scope>
    <source>
        <strain evidence="1 2">NRRL62584</strain>
    </source>
</reference>